<dbReference type="OrthoDB" id="9788336at2"/>
<dbReference type="PATRIC" id="fig|118110.3.peg.515"/>
<dbReference type="GO" id="GO:0006412">
    <property type="term" value="P:translation"/>
    <property type="evidence" value="ECO:0007669"/>
    <property type="project" value="UniProtKB-UniRule"/>
</dbReference>
<evidence type="ECO:0000256" key="6">
    <source>
        <dbReference type="ARBA" id="ARBA00035292"/>
    </source>
</evidence>
<evidence type="ECO:0000256" key="4">
    <source>
        <dbReference type="ARBA" id="ARBA00022980"/>
    </source>
</evidence>
<dbReference type="AlphaFoldDB" id="A0A172WE84"/>
<dbReference type="PANTHER" id="PTHR21368">
    <property type="entry name" value="50S RIBOSOMAL PROTEIN L9"/>
    <property type="match status" value="1"/>
</dbReference>
<keyword evidence="2 7" id="KW-0699">rRNA-binding</keyword>
<dbReference type="Proteomes" id="UP000077654">
    <property type="component" value="Chromosome"/>
</dbReference>
<accession>A0A172WE84</accession>
<name>A0A172WE84_BUCSC</name>
<dbReference type="Pfam" id="PF03948">
    <property type="entry name" value="Ribosomal_L9_C"/>
    <property type="match status" value="1"/>
</dbReference>
<dbReference type="InterPro" id="IPR009027">
    <property type="entry name" value="Ribosomal_bL9/RNase_H1_N"/>
</dbReference>
<dbReference type="STRING" id="118110.XW81_02600"/>
<dbReference type="InterPro" id="IPR020070">
    <property type="entry name" value="Ribosomal_bL9_N"/>
</dbReference>
<dbReference type="GO" id="GO:0019843">
    <property type="term" value="F:rRNA binding"/>
    <property type="evidence" value="ECO:0007669"/>
    <property type="project" value="UniProtKB-UniRule"/>
</dbReference>
<keyword evidence="10" id="KW-1185">Reference proteome</keyword>
<organism evidence="9 10">
    <name type="scientific">Buchnera aphidicola subsp. Schlechtendalia chinensis</name>
    <dbReference type="NCBI Taxonomy" id="118110"/>
    <lineage>
        <taxon>Bacteria</taxon>
        <taxon>Pseudomonadati</taxon>
        <taxon>Pseudomonadota</taxon>
        <taxon>Gammaproteobacteria</taxon>
        <taxon>Enterobacterales</taxon>
        <taxon>Erwiniaceae</taxon>
        <taxon>Buchnera</taxon>
    </lineage>
</organism>
<dbReference type="PROSITE" id="PS00651">
    <property type="entry name" value="RIBOSOMAL_L9"/>
    <property type="match status" value="1"/>
</dbReference>
<feature type="domain" description="Ribosomal protein L9" evidence="8">
    <location>
        <begin position="13"/>
        <end position="40"/>
    </location>
</feature>
<evidence type="ECO:0000256" key="3">
    <source>
        <dbReference type="ARBA" id="ARBA00022884"/>
    </source>
</evidence>
<evidence type="ECO:0000256" key="1">
    <source>
        <dbReference type="ARBA" id="ARBA00010605"/>
    </source>
</evidence>
<evidence type="ECO:0000259" key="8">
    <source>
        <dbReference type="PROSITE" id="PS00651"/>
    </source>
</evidence>
<reference evidence="9 10" key="1">
    <citation type="submission" date="2015-04" db="EMBL/GenBank/DDBJ databases">
        <title>Buchnera aphidicola assembly.</title>
        <authorList>
            <person name="Zhang Y."/>
        </authorList>
    </citation>
    <scope>NUCLEOTIDE SEQUENCE [LARGE SCALE GENOMIC DNA]</scope>
    <source>
        <strain evidence="9 10">SC</strain>
    </source>
</reference>
<comment type="similarity">
    <text evidence="1 7">Belongs to the bacterial ribosomal protein bL9 family.</text>
</comment>
<dbReference type="RefSeq" id="WP_075474383.1">
    <property type="nucleotide sequence ID" value="NZ_CP011299.1"/>
</dbReference>
<comment type="function">
    <text evidence="7">Binds to the 23S rRNA.</text>
</comment>
<gene>
    <name evidence="7" type="primary">rplI</name>
    <name evidence="9" type="ORF">XW81_02600</name>
</gene>
<evidence type="ECO:0000313" key="10">
    <source>
        <dbReference type="Proteomes" id="UP000077654"/>
    </source>
</evidence>
<proteinExistence type="inferred from homology"/>
<keyword evidence="5 7" id="KW-0687">Ribonucleoprotein</keyword>
<dbReference type="Pfam" id="PF01281">
    <property type="entry name" value="Ribosomal_L9_N"/>
    <property type="match status" value="1"/>
</dbReference>
<evidence type="ECO:0000313" key="9">
    <source>
        <dbReference type="EMBL" id="ANF17257.1"/>
    </source>
</evidence>
<dbReference type="Gene3D" id="3.40.5.10">
    <property type="entry name" value="Ribosomal protein L9, N-terminal domain"/>
    <property type="match status" value="1"/>
</dbReference>
<dbReference type="InterPro" id="IPR036791">
    <property type="entry name" value="Ribosomal_bL9_C_sf"/>
</dbReference>
<dbReference type="NCBIfam" id="TIGR00158">
    <property type="entry name" value="L9"/>
    <property type="match status" value="1"/>
</dbReference>
<dbReference type="GO" id="GO:1990904">
    <property type="term" value="C:ribonucleoprotein complex"/>
    <property type="evidence" value="ECO:0007669"/>
    <property type="project" value="UniProtKB-KW"/>
</dbReference>
<keyword evidence="3 7" id="KW-0694">RNA-binding</keyword>
<evidence type="ECO:0000256" key="5">
    <source>
        <dbReference type="ARBA" id="ARBA00023274"/>
    </source>
</evidence>
<dbReference type="GO" id="GO:0003735">
    <property type="term" value="F:structural constituent of ribosome"/>
    <property type="evidence" value="ECO:0007669"/>
    <property type="project" value="InterPro"/>
</dbReference>
<dbReference type="Gene3D" id="3.10.430.100">
    <property type="entry name" value="Ribosomal protein L9, C-terminal domain"/>
    <property type="match status" value="1"/>
</dbReference>
<dbReference type="GO" id="GO:0005840">
    <property type="term" value="C:ribosome"/>
    <property type="evidence" value="ECO:0007669"/>
    <property type="project" value="UniProtKB-KW"/>
</dbReference>
<protein>
    <recommendedName>
        <fullName evidence="6 7">Large ribosomal subunit protein bL9</fullName>
    </recommendedName>
</protein>
<evidence type="ECO:0000256" key="7">
    <source>
        <dbReference type="HAMAP-Rule" id="MF_00503"/>
    </source>
</evidence>
<dbReference type="InterPro" id="IPR020594">
    <property type="entry name" value="Ribosomal_bL9_bac/chp"/>
</dbReference>
<sequence>MKIILLSGIKKLGNLGDKICVKSGYARNFLIPNGSALIANKANVKFVSQKKESLEKKLLDKLLVAEFRAKKIRKVIQPVVIVSKSRKEGKLFGSVGSREISEALSKLSGIKVKKGEIRLLSGIIRNIGKYDIIFKPHNTIDVSVNISVVPNE</sequence>
<dbReference type="SUPFAM" id="SSF55653">
    <property type="entry name" value="Ribosomal protein L9 C-domain"/>
    <property type="match status" value="1"/>
</dbReference>
<dbReference type="HAMAP" id="MF_00503">
    <property type="entry name" value="Ribosomal_bL9"/>
    <property type="match status" value="1"/>
</dbReference>
<dbReference type="InterPro" id="IPR000244">
    <property type="entry name" value="Ribosomal_bL9"/>
</dbReference>
<dbReference type="SUPFAM" id="SSF55658">
    <property type="entry name" value="L9 N-domain-like"/>
    <property type="match status" value="1"/>
</dbReference>
<keyword evidence="4 7" id="KW-0689">Ribosomal protein</keyword>
<dbReference type="InterPro" id="IPR020069">
    <property type="entry name" value="Ribosomal_bL9_C"/>
</dbReference>
<dbReference type="InterPro" id="IPR036935">
    <property type="entry name" value="Ribosomal_bL9_N_sf"/>
</dbReference>
<dbReference type="EMBL" id="CP011299">
    <property type="protein sequence ID" value="ANF17257.1"/>
    <property type="molecule type" value="Genomic_DNA"/>
</dbReference>
<evidence type="ECO:0000256" key="2">
    <source>
        <dbReference type="ARBA" id="ARBA00022730"/>
    </source>
</evidence>